<protein>
    <submittedName>
        <fullName evidence="3">Cell envelope-related transcriptional attenuator</fullName>
    </submittedName>
</protein>
<dbReference type="Gene3D" id="3.30.70.2390">
    <property type="match status" value="1"/>
</dbReference>
<name>A0A0G0UA04_9BACT</name>
<keyword evidence="1" id="KW-0812">Transmembrane</keyword>
<dbReference type="EMBL" id="LCAE01000031">
    <property type="protein sequence ID" value="KKR85833.1"/>
    <property type="molecule type" value="Genomic_DNA"/>
</dbReference>
<feature type="transmembrane region" description="Helical" evidence="1">
    <location>
        <begin position="57"/>
        <end position="77"/>
    </location>
</feature>
<evidence type="ECO:0000256" key="1">
    <source>
        <dbReference type="SAM" id="Phobius"/>
    </source>
</evidence>
<gene>
    <name evidence="3" type="ORF">UU32_C0031G0006</name>
</gene>
<reference evidence="3 4" key="1">
    <citation type="journal article" date="2015" name="Nature">
        <title>rRNA introns, odd ribosomes, and small enigmatic genomes across a large radiation of phyla.</title>
        <authorList>
            <person name="Brown C.T."/>
            <person name="Hug L.A."/>
            <person name="Thomas B.C."/>
            <person name="Sharon I."/>
            <person name="Castelle C.J."/>
            <person name="Singh A."/>
            <person name="Wilkins M.J."/>
            <person name="Williams K.H."/>
            <person name="Banfield J.F."/>
        </authorList>
    </citation>
    <scope>NUCLEOTIDE SEQUENCE [LARGE SCALE GENOMIC DNA]</scope>
</reference>
<dbReference type="Pfam" id="PF13399">
    <property type="entry name" value="LytR_C"/>
    <property type="match status" value="1"/>
</dbReference>
<organism evidence="3 4">
    <name type="scientific">Candidatus Woesebacteria bacterium GW2011_GWB1_41_10</name>
    <dbReference type="NCBI Taxonomy" id="1618577"/>
    <lineage>
        <taxon>Bacteria</taxon>
        <taxon>Candidatus Woeseibacteriota</taxon>
    </lineage>
</organism>
<keyword evidence="1" id="KW-1133">Transmembrane helix</keyword>
<comment type="caution">
    <text evidence="3">The sequence shown here is derived from an EMBL/GenBank/DDBJ whole genome shotgun (WGS) entry which is preliminary data.</text>
</comment>
<dbReference type="InterPro" id="IPR027381">
    <property type="entry name" value="LytR/CpsA/Psr_C"/>
</dbReference>
<evidence type="ECO:0000313" key="4">
    <source>
        <dbReference type="Proteomes" id="UP000033858"/>
    </source>
</evidence>
<sequence length="208" mass="22299">MVYFNIMPDKDEKPRKKIVVEEVKNTPSIEVPPQTEPHIEPGIHEEIKEIKSGINPLFIIIPGIFLLGALLGGIVYYQKNISGIKITVTTPVPTISETASPIPTASSEVDTEKYDVKILNGSGIAGEAGKARGILEKAGFKVSSTGNATSYNYTKTVIQVKSSVEKEFVSALTEALSKTYEVDSKTKSLSASSPDDVVIIVGSSKSSL</sequence>
<accession>A0A0G0UA04</accession>
<feature type="domain" description="LytR/CpsA/Psr regulator C-terminal" evidence="2">
    <location>
        <begin position="114"/>
        <end position="203"/>
    </location>
</feature>
<evidence type="ECO:0000259" key="2">
    <source>
        <dbReference type="Pfam" id="PF13399"/>
    </source>
</evidence>
<evidence type="ECO:0000313" key="3">
    <source>
        <dbReference type="EMBL" id="KKR85833.1"/>
    </source>
</evidence>
<dbReference type="Proteomes" id="UP000033858">
    <property type="component" value="Unassembled WGS sequence"/>
</dbReference>
<proteinExistence type="predicted"/>
<dbReference type="AlphaFoldDB" id="A0A0G0UA04"/>
<keyword evidence="1" id="KW-0472">Membrane</keyword>